<comment type="caution">
    <text evidence="2">The sequence shown here is derived from an EMBL/GenBank/DDBJ whole genome shotgun (WGS) entry which is preliminary data.</text>
</comment>
<organism evidence="2 3">
    <name type="scientific">Kwoniella newhampshirensis</name>
    <dbReference type="NCBI Taxonomy" id="1651941"/>
    <lineage>
        <taxon>Eukaryota</taxon>
        <taxon>Fungi</taxon>
        <taxon>Dikarya</taxon>
        <taxon>Basidiomycota</taxon>
        <taxon>Agaricomycotina</taxon>
        <taxon>Tremellomycetes</taxon>
        <taxon>Tremellales</taxon>
        <taxon>Cryptococcaceae</taxon>
        <taxon>Kwoniella</taxon>
    </lineage>
</organism>
<dbReference type="AlphaFoldDB" id="A0AAW0Z4P1"/>
<dbReference type="KEGG" id="kne:92178368"/>
<dbReference type="SUPFAM" id="SSF52047">
    <property type="entry name" value="RNI-like"/>
    <property type="match status" value="1"/>
</dbReference>
<name>A0AAW0Z4P1_9TREE</name>
<dbReference type="Proteomes" id="UP001388673">
    <property type="component" value="Unassembled WGS sequence"/>
</dbReference>
<dbReference type="Gene3D" id="3.80.10.10">
    <property type="entry name" value="Ribonuclease Inhibitor"/>
    <property type="match status" value="1"/>
</dbReference>
<feature type="compositionally biased region" description="Basic residues" evidence="1">
    <location>
        <begin position="243"/>
        <end position="253"/>
    </location>
</feature>
<dbReference type="RefSeq" id="XP_066805439.1">
    <property type="nucleotide sequence ID" value="XM_066944238.1"/>
</dbReference>
<evidence type="ECO:0008006" key="4">
    <source>
        <dbReference type="Google" id="ProtNLM"/>
    </source>
</evidence>
<reference evidence="2 3" key="1">
    <citation type="journal article" date="2024" name="bioRxiv">
        <title>Comparative genomics of Cryptococcus and Kwoniella reveals pathogenesis evolution and contrasting karyotype dynamics via intercentromeric recombination or chromosome fusion.</title>
        <authorList>
            <person name="Coelho M.A."/>
            <person name="David-Palma M."/>
            <person name="Shea T."/>
            <person name="Bowers K."/>
            <person name="McGinley-Smith S."/>
            <person name="Mohammad A.W."/>
            <person name="Gnirke A."/>
            <person name="Yurkov A.M."/>
            <person name="Nowrousian M."/>
            <person name="Sun S."/>
            <person name="Cuomo C.A."/>
            <person name="Heitman J."/>
        </authorList>
    </citation>
    <scope>NUCLEOTIDE SEQUENCE [LARGE SCALE GENOMIC DNA]</scope>
    <source>
        <strain evidence="2 3">CBS 13917</strain>
    </source>
</reference>
<feature type="region of interest" description="Disordered" evidence="1">
    <location>
        <begin position="447"/>
        <end position="469"/>
    </location>
</feature>
<dbReference type="GeneID" id="92178368"/>
<dbReference type="InterPro" id="IPR032675">
    <property type="entry name" value="LRR_dom_sf"/>
</dbReference>
<evidence type="ECO:0000313" key="2">
    <source>
        <dbReference type="EMBL" id="KAK8865960.1"/>
    </source>
</evidence>
<evidence type="ECO:0000313" key="3">
    <source>
        <dbReference type="Proteomes" id="UP001388673"/>
    </source>
</evidence>
<sequence>MAEPQIEDIHQTISQLPLDVLSNIVALIPPPFYSSLPPSEPTTTPLPEVLDSIDPTPYPKQNHTQLISAFSRASSRCLEAARPWLWENVHVRSGRSWLAIVNALTEEVVETDIISETITPQNGGGGSVPTPTPIPIEPVSGPEAHQAPATISQGFGAYMMPSVSSTFPYPNGSSSLSAATGINFNAPQYSYSPPQPSHIHMLLTPPTSRTSSPHPKLSVNSSQETLPTTTSIITSPTALANKARLRGRSRSPRRNVGFDTESLDVVLDRSRSNSSHNSGSSRKGFLQRRSSLSRSKVWIEHETHDDEDEAEEADQVPPLAEAVTFKLGVITARSADDTRGSGNPELLPPPGPYIRHLNFTNFRTIGSRRSQEEAVRGRFVTAGRLEGVIKNAPNLVSLCMTEYVDSSLSYFVIEELFFRGSRQPRYRSPSKSLTRARSLSIGPALSVASTTHDQLDPPRPTYVPYEDETEDQKWNRRAMFTPLEALDLTGCVSPVFHEAMTKFFYTWLAPDDDTTEDEEARGRGRGRAKMRSRTGLASPEVTEDEGDANNWRQSARRTQKFRAMRRLCLRMCTSLEPAVITGLVFACPSLTHLDLSNTKVPNELLIYLTESCPRNFRLTSLSLARCPRLDSRVVVDFICESPATRDLIDLNLFVNPTQGRAIEGGDLMRLMKEAPCMKSGKLRYLDLSSSRFTSAHLALDVSPPQPSLISLGLSHIPTLGLPPIADFLLNVAPNVEILTLAGTASTSSLGISQSSLQLTLELHARLINPLTTVPFSLSNLNLSGGVDTVNLNPGPTRLRVVELIRPVRHLIATNGSGEWKVVKSKGGRGWYVDLSAGWLKTPDGKMEFVRHLPKSDTRRRWLNELAEAGGRVGSNVGWHSRKMEVIRGMGMISREEGMAGAGAYAFEE</sequence>
<feature type="compositionally biased region" description="Low complexity" evidence="1">
    <location>
        <begin position="272"/>
        <end position="282"/>
    </location>
</feature>
<accession>A0AAW0Z4P1</accession>
<protein>
    <recommendedName>
        <fullName evidence="4">F-box domain-containing protein</fullName>
    </recommendedName>
</protein>
<feature type="region of interest" description="Disordered" evidence="1">
    <location>
        <begin position="269"/>
        <end position="288"/>
    </location>
</feature>
<feature type="region of interest" description="Disordered" evidence="1">
    <location>
        <begin position="205"/>
        <end position="257"/>
    </location>
</feature>
<proteinExistence type="predicted"/>
<feature type="compositionally biased region" description="Basic residues" evidence="1">
    <location>
        <begin position="523"/>
        <end position="532"/>
    </location>
</feature>
<feature type="compositionally biased region" description="Low complexity" evidence="1">
    <location>
        <begin position="225"/>
        <end position="240"/>
    </location>
</feature>
<gene>
    <name evidence="2" type="ORF">IAR55_001109</name>
</gene>
<dbReference type="EMBL" id="JBCAWK010000002">
    <property type="protein sequence ID" value="KAK8865960.1"/>
    <property type="molecule type" value="Genomic_DNA"/>
</dbReference>
<evidence type="ECO:0000256" key="1">
    <source>
        <dbReference type="SAM" id="MobiDB-lite"/>
    </source>
</evidence>
<keyword evidence="3" id="KW-1185">Reference proteome</keyword>
<feature type="region of interest" description="Disordered" evidence="1">
    <location>
        <begin position="513"/>
        <end position="551"/>
    </location>
</feature>